<dbReference type="SUPFAM" id="SSF55797">
    <property type="entry name" value="PR-1-like"/>
    <property type="match status" value="1"/>
</dbReference>
<sequence length="224" mass="24269">MRQKLRRCGYLLLYLLVPVLAVSAKNHGNAANELLDIVNRNRTAHKLPKLSNNAGLGCIALQYITGCMGNCSTNNTASCEPPEDDITEVFAPNCGVELPTVSIISGRLIGCQWRYLEPAEAFSDVLAPSKKSLSILRDKEHTEIGVGMLGQRHGPFFWCILFSSGQTNFSFTIDSATGVEQTKGCFSGPDIACSGGQRLLLTESSSAIFLYVLSLIYVSLLLCS</sequence>
<reference evidence="3" key="1">
    <citation type="submission" date="2015-07" db="EMBL/GenBank/DDBJ databases">
        <title>Transcriptome Assembly of Anthurium amnicola.</title>
        <authorList>
            <person name="Suzuki J."/>
        </authorList>
    </citation>
    <scope>NUCLEOTIDE SEQUENCE</scope>
</reference>
<evidence type="ECO:0000256" key="2">
    <source>
        <dbReference type="SAM" id="SignalP"/>
    </source>
</evidence>
<proteinExistence type="predicted"/>
<dbReference type="PANTHER" id="PTHR34537">
    <property type="entry name" value="OS08G0459300 PROTEIN"/>
    <property type="match status" value="1"/>
</dbReference>
<accession>A0A1D1XRK6</accession>
<feature type="chain" id="PRO_5008899657" evidence="2">
    <location>
        <begin position="25"/>
        <end position="224"/>
    </location>
</feature>
<dbReference type="Gene3D" id="3.40.33.10">
    <property type="entry name" value="CAP"/>
    <property type="match status" value="1"/>
</dbReference>
<dbReference type="AlphaFoldDB" id="A0A1D1XRK6"/>
<keyword evidence="1" id="KW-1133">Transmembrane helix</keyword>
<keyword evidence="2" id="KW-0732">Signal</keyword>
<protein>
    <submittedName>
        <fullName evidence="3">Uncharacterized protein</fullName>
    </submittedName>
</protein>
<evidence type="ECO:0000313" key="3">
    <source>
        <dbReference type="EMBL" id="JAT45019.1"/>
    </source>
</evidence>
<gene>
    <name evidence="3" type="ORF">g.3854</name>
</gene>
<dbReference type="InterPro" id="IPR035940">
    <property type="entry name" value="CAP_sf"/>
</dbReference>
<keyword evidence="1" id="KW-0472">Membrane</keyword>
<organism evidence="3">
    <name type="scientific">Anthurium amnicola</name>
    <dbReference type="NCBI Taxonomy" id="1678845"/>
    <lineage>
        <taxon>Eukaryota</taxon>
        <taxon>Viridiplantae</taxon>
        <taxon>Streptophyta</taxon>
        <taxon>Embryophyta</taxon>
        <taxon>Tracheophyta</taxon>
        <taxon>Spermatophyta</taxon>
        <taxon>Magnoliopsida</taxon>
        <taxon>Liliopsida</taxon>
        <taxon>Araceae</taxon>
        <taxon>Pothoideae</taxon>
        <taxon>Potheae</taxon>
        <taxon>Anthurium</taxon>
    </lineage>
</organism>
<dbReference type="EMBL" id="GDJX01022917">
    <property type="protein sequence ID" value="JAT45019.1"/>
    <property type="molecule type" value="Transcribed_RNA"/>
</dbReference>
<name>A0A1D1XRK6_9ARAE</name>
<dbReference type="PANTHER" id="PTHR34537:SF2">
    <property type="entry name" value="FERREDOXIN-LIKE PROTEIN"/>
    <property type="match status" value="1"/>
</dbReference>
<feature type="signal peptide" evidence="2">
    <location>
        <begin position="1"/>
        <end position="24"/>
    </location>
</feature>
<feature type="transmembrane region" description="Helical" evidence="1">
    <location>
        <begin position="206"/>
        <end position="223"/>
    </location>
</feature>
<keyword evidence="1" id="KW-0812">Transmembrane</keyword>
<evidence type="ECO:0000256" key="1">
    <source>
        <dbReference type="SAM" id="Phobius"/>
    </source>
</evidence>